<keyword evidence="5" id="KW-1003">Cell membrane</keyword>
<dbReference type="eggNOG" id="COG3206">
    <property type="taxonomic scope" value="Bacteria"/>
</dbReference>
<comment type="similarity">
    <text evidence="3">Belongs to the etk/wzc family.</text>
</comment>
<feature type="coiled-coil region" evidence="16">
    <location>
        <begin position="387"/>
        <end position="424"/>
    </location>
</feature>
<dbReference type="GO" id="GO:0005524">
    <property type="term" value="F:ATP binding"/>
    <property type="evidence" value="ECO:0007669"/>
    <property type="project" value="UniProtKB-KW"/>
</dbReference>
<dbReference type="Proteomes" id="UP000002432">
    <property type="component" value="Chromosome"/>
</dbReference>
<protein>
    <recommendedName>
        <fullName evidence="4">non-specific protein-tyrosine kinase</fullName>
        <ecNumber evidence="4">2.7.10.2</ecNumber>
    </recommendedName>
</protein>
<evidence type="ECO:0000256" key="11">
    <source>
        <dbReference type="ARBA" id="ARBA00022840"/>
    </source>
</evidence>
<keyword evidence="9" id="KW-0547">Nucleotide-binding</keyword>
<keyword evidence="16" id="KW-0175">Coiled coil</keyword>
<evidence type="ECO:0000256" key="10">
    <source>
        <dbReference type="ARBA" id="ARBA00022777"/>
    </source>
</evidence>
<keyword evidence="13 18" id="KW-0472">Membrane</keyword>
<evidence type="ECO:0000313" key="21">
    <source>
        <dbReference type="EMBL" id="ABF42804.1"/>
    </source>
</evidence>
<keyword evidence="7" id="KW-0808">Transferase</keyword>
<comment type="similarity">
    <text evidence="2">Belongs to the CpsD/CapB family.</text>
</comment>
<evidence type="ECO:0000256" key="15">
    <source>
        <dbReference type="ARBA" id="ARBA00051245"/>
    </source>
</evidence>
<dbReference type="OrthoDB" id="9794577at2"/>
<dbReference type="InterPro" id="IPR003856">
    <property type="entry name" value="LPS_length_determ_N"/>
</dbReference>
<dbReference type="InterPro" id="IPR005702">
    <property type="entry name" value="Wzc-like_C"/>
</dbReference>
<evidence type="ECO:0000256" key="1">
    <source>
        <dbReference type="ARBA" id="ARBA00004429"/>
    </source>
</evidence>
<accession>Q1IJZ6</accession>
<evidence type="ECO:0000256" key="2">
    <source>
        <dbReference type="ARBA" id="ARBA00007316"/>
    </source>
</evidence>
<evidence type="ECO:0000256" key="3">
    <source>
        <dbReference type="ARBA" id="ARBA00008883"/>
    </source>
</evidence>
<dbReference type="InterPro" id="IPR025669">
    <property type="entry name" value="AAA_dom"/>
</dbReference>
<feature type="domain" description="AAA" evidence="20">
    <location>
        <begin position="587"/>
        <end position="707"/>
    </location>
</feature>
<evidence type="ECO:0000256" key="12">
    <source>
        <dbReference type="ARBA" id="ARBA00022989"/>
    </source>
</evidence>
<feature type="region of interest" description="Disordered" evidence="17">
    <location>
        <begin position="1"/>
        <end position="21"/>
    </location>
</feature>
<evidence type="ECO:0000256" key="13">
    <source>
        <dbReference type="ARBA" id="ARBA00023136"/>
    </source>
</evidence>
<name>Q1IJZ6_KORVE</name>
<dbReference type="RefSeq" id="WP_011524603.1">
    <property type="nucleotide sequence ID" value="NC_008009.1"/>
</dbReference>
<evidence type="ECO:0000256" key="18">
    <source>
        <dbReference type="SAM" id="Phobius"/>
    </source>
</evidence>
<dbReference type="CDD" id="cd05387">
    <property type="entry name" value="BY-kinase"/>
    <property type="match status" value="1"/>
</dbReference>
<comment type="catalytic activity">
    <reaction evidence="15">
        <text>L-tyrosyl-[protein] + ATP = O-phospho-L-tyrosyl-[protein] + ADP + H(+)</text>
        <dbReference type="Rhea" id="RHEA:10596"/>
        <dbReference type="Rhea" id="RHEA-COMP:10136"/>
        <dbReference type="Rhea" id="RHEA-COMP:20101"/>
        <dbReference type="ChEBI" id="CHEBI:15378"/>
        <dbReference type="ChEBI" id="CHEBI:30616"/>
        <dbReference type="ChEBI" id="CHEBI:46858"/>
        <dbReference type="ChEBI" id="CHEBI:61978"/>
        <dbReference type="ChEBI" id="CHEBI:456216"/>
        <dbReference type="EC" id="2.7.10.2"/>
    </reaction>
</comment>
<evidence type="ECO:0000256" key="8">
    <source>
        <dbReference type="ARBA" id="ARBA00022692"/>
    </source>
</evidence>
<dbReference type="EnsemblBacteria" id="ABF42804">
    <property type="protein sequence ID" value="ABF42804"/>
    <property type="gene ID" value="Acid345_3804"/>
</dbReference>
<organism evidence="21 22">
    <name type="scientific">Koribacter versatilis (strain Ellin345)</name>
    <dbReference type="NCBI Taxonomy" id="204669"/>
    <lineage>
        <taxon>Bacteria</taxon>
        <taxon>Pseudomonadati</taxon>
        <taxon>Acidobacteriota</taxon>
        <taxon>Terriglobia</taxon>
        <taxon>Terriglobales</taxon>
        <taxon>Candidatus Korobacteraceae</taxon>
        <taxon>Candidatus Korobacter</taxon>
    </lineage>
</organism>
<feature type="domain" description="Polysaccharide chain length determinant N-terminal" evidence="19">
    <location>
        <begin position="29"/>
        <end position="124"/>
    </location>
</feature>
<comment type="subcellular location">
    <subcellularLocation>
        <location evidence="1">Cell inner membrane</location>
        <topology evidence="1">Multi-pass membrane protein</topology>
    </subcellularLocation>
</comment>
<feature type="transmembrane region" description="Helical" evidence="18">
    <location>
        <begin position="45"/>
        <end position="68"/>
    </location>
</feature>
<dbReference type="GO" id="GO:0004715">
    <property type="term" value="F:non-membrane spanning protein tyrosine kinase activity"/>
    <property type="evidence" value="ECO:0007669"/>
    <property type="project" value="UniProtKB-EC"/>
</dbReference>
<gene>
    <name evidence="21" type="ordered locus">Acid345_3804</name>
</gene>
<dbReference type="InterPro" id="IPR027417">
    <property type="entry name" value="P-loop_NTPase"/>
</dbReference>
<dbReference type="PANTHER" id="PTHR32309:SF13">
    <property type="entry name" value="FERRIC ENTEROBACTIN TRANSPORT PROTEIN FEPE"/>
    <property type="match status" value="1"/>
</dbReference>
<evidence type="ECO:0000256" key="9">
    <source>
        <dbReference type="ARBA" id="ARBA00022741"/>
    </source>
</evidence>
<dbReference type="HOGENOM" id="CLU_009912_2_0_0"/>
<dbReference type="GO" id="GO:0005886">
    <property type="term" value="C:plasma membrane"/>
    <property type="evidence" value="ECO:0007669"/>
    <property type="project" value="UniProtKB-SubCell"/>
</dbReference>
<evidence type="ECO:0000256" key="16">
    <source>
        <dbReference type="SAM" id="Coils"/>
    </source>
</evidence>
<keyword evidence="22" id="KW-1185">Reference proteome</keyword>
<dbReference type="EMBL" id="CP000360">
    <property type="protein sequence ID" value="ABF42804.1"/>
    <property type="molecule type" value="Genomic_DNA"/>
</dbReference>
<sequence length="774" mass="83532">MDSLFRKSELPPLGVSEQSTTNAGLEDEDLSLRQVIRILRKRKNLILGAAGACLACALLLSFVMRSYYNSSATIEIQKDQDASLGSALDTLASTVGGGSGDTKTEVQTQVAILQSDDLAIETIERTGFEKHIGSYWHLFPSGRVTSEQGLPLRNAPRQREAMLKKFGKALTVTPIPDTRLIQIAFEDPDPNFAAQVLNTLIGQYTQDVLTRRNASTTQASEWMSAQIKDLNQQVEAAQQKLINYEKESGLIAITATDPKNPAAAPVLHIPALDRLTALNQDLVTAEASRVTREALYRLARSGDLDRLTSLGAESLTSPTDQAQAAMFTNLQALRQRQSQLKQQMASAVQIYGARNPHLVDVDKQLSDVDSQIKGELKLIVDRTELDLELARQSEDALRQAYEKQEQEANKINDSQIRLAVLQQEADSTRQLYETLYGRLEVSKLDEGIKSTNVAVISAGLPPAKPSHPDPLVNGIVGLGGGLFVGLILAFVVETLDDSVATTTDAEELTGIAVLGVIPIVNENPRVLRAAGRAKANGSNGSKPGRPTAMVYEQAMATEAFRSLRTTLLLSQAGSAPKSLLLTSSLPGEGKSTTTYGLGRCFGSLGTRVLLIDADLRRPTLHKHAMKENDRGLSNLLTSVAEPSDFIQKDSSAPNLDILCAGPIPPNPAELLASNVFSDLLKRVVLEYDLVLIDSPPAMLVSDAAIISSRVDGVVLVARAGIITRAALGKAVEVLRRNKAPLRGLVLNAVNTKGTDYYYSHGYYGYDSYGSNGNA</sequence>
<evidence type="ECO:0000259" key="20">
    <source>
        <dbReference type="Pfam" id="PF13614"/>
    </source>
</evidence>
<evidence type="ECO:0000256" key="14">
    <source>
        <dbReference type="ARBA" id="ARBA00023137"/>
    </source>
</evidence>
<dbReference type="EC" id="2.7.10.2" evidence="4"/>
<dbReference type="AlphaFoldDB" id="Q1IJZ6"/>
<evidence type="ECO:0000259" key="19">
    <source>
        <dbReference type="Pfam" id="PF02706"/>
    </source>
</evidence>
<keyword evidence="6" id="KW-0997">Cell inner membrane</keyword>
<proteinExistence type="inferred from homology"/>
<dbReference type="InterPro" id="IPR050445">
    <property type="entry name" value="Bact_polysacc_biosynth/exp"/>
</dbReference>
<keyword evidence="11" id="KW-0067">ATP-binding</keyword>
<dbReference type="Pfam" id="PF13614">
    <property type="entry name" value="AAA_31"/>
    <property type="match status" value="1"/>
</dbReference>
<keyword evidence="8 18" id="KW-0812">Transmembrane</keyword>
<dbReference type="NCBIfam" id="TIGR01007">
    <property type="entry name" value="eps_fam"/>
    <property type="match status" value="1"/>
</dbReference>
<evidence type="ECO:0000256" key="7">
    <source>
        <dbReference type="ARBA" id="ARBA00022679"/>
    </source>
</evidence>
<dbReference type="PANTHER" id="PTHR32309">
    <property type="entry name" value="TYROSINE-PROTEIN KINASE"/>
    <property type="match status" value="1"/>
</dbReference>
<dbReference type="KEGG" id="aba:Acid345_3804"/>
<dbReference type="STRING" id="204669.Acid345_3804"/>
<evidence type="ECO:0000256" key="17">
    <source>
        <dbReference type="SAM" id="MobiDB-lite"/>
    </source>
</evidence>
<evidence type="ECO:0000256" key="4">
    <source>
        <dbReference type="ARBA" id="ARBA00011903"/>
    </source>
</evidence>
<dbReference type="Gene3D" id="3.40.50.300">
    <property type="entry name" value="P-loop containing nucleotide triphosphate hydrolases"/>
    <property type="match status" value="1"/>
</dbReference>
<evidence type="ECO:0000313" key="22">
    <source>
        <dbReference type="Proteomes" id="UP000002432"/>
    </source>
</evidence>
<feature type="coiled-coil region" evidence="16">
    <location>
        <begin position="220"/>
        <end position="247"/>
    </location>
</feature>
<dbReference type="eggNOG" id="COG0489">
    <property type="taxonomic scope" value="Bacteria"/>
</dbReference>
<keyword evidence="10 21" id="KW-0418">Kinase</keyword>
<dbReference type="Pfam" id="PF02706">
    <property type="entry name" value="Wzz"/>
    <property type="match status" value="1"/>
</dbReference>
<keyword evidence="14 21" id="KW-0829">Tyrosine-protein kinase</keyword>
<evidence type="ECO:0000256" key="6">
    <source>
        <dbReference type="ARBA" id="ARBA00022519"/>
    </source>
</evidence>
<reference evidence="21 22" key="1">
    <citation type="journal article" date="2009" name="Appl. Environ. Microbiol.">
        <title>Three genomes from the phylum Acidobacteria provide insight into the lifestyles of these microorganisms in soils.</title>
        <authorList>
            <person name="Ward N.L."/>
            <person name="Challacombe J.F."/>
            <person name="Janssen P.H."/>
            <person name="Henrissat B."/>
            <person name="Coutinho P.M."/>
            <person name="Wu M."/>
            <person name="Xie G."/>
            <person name="Haft D.H."/>
            <person name="Sait M."/>
            <person name="Badger J."/>
            <person name="Barabote R.D."/>
            <person name="Bradley B."/>
            <person name="Brettin T.S."/>
            <person name="Brinkac L.M."/>
            <person name="Bruce D."/>
            <person name="Creasy T."/>
            <person name="Daugherty S.C."/>
            <person name="Davidsen T.M."/>
            <person name="DeBoy R.T."/>
            <person name="Detter J.C."/>
            <person name="Dodson R.J."/>
            <person name="Durkin A.S."/>
            <person name="Ganapathy A."/>
            <person name="Gwinn-Giglio M."/>
            <person name="Han C.S."/>
            <person name="Khouri H."/>
            <person name="Kiss H."/>
            <person name="Kothari S.P."/>
            <person name="Madupu R."/>
            <person name="Nelson K.E."/>
            <person name="Nelson W.C."/>
            <person name="Paulsen I."/>
            <person name="Penn K."/>
            <person name="Ren Q."/>
            <person name="Rosovitz M.J."/>
            <person name="Selengut J.D."/>
            <person name="Shrivastava S."/>
            <person name="Sullivan S.A."/>
            <person name="Tapia R."/>
            <person name="Thompson L.S."/>
            <person name="Watkins K.L."/>
            <person name="Yang Q."/>
            <person name="Yu C."/>
            <person name="Zafar N."/>
            <person name="Zhou L."/>
            <person name="Kuske C.R."/>
        </authorList>
    </citation>
    <scope>NUCLEOTIDE SEQUENCE [LARGE SCALE GENOMIC DNA]</scope>
    <source>
        <strain evidence="21 22">Ellin345</strain>
    </source>
</reference>
<keyword evidence="12 18" id="KW-1133">Transmembrane helix</keyword>
<dbReference type="SUPFAM" id="SSF52540">
    <property type="entry name" value="P-loop containing nucleoside triphosphate hydrolases"/>
    <property type="match status" value="1"/>
</dbReference>
<evidence type="ECO:0000256" key="5">
    <source>
        <dbReference type="ARBA" id="ARBA00022475"/>
    </source>
</evidence>